<dbReference type="Gene3D" id="3.20.20.80">
    <property type="entry name" value="Glycosidases"/>
    <property type="match status" value="1"/>
</dbReference>
<dbReference type="Proteomes" id="UP000595001">
    <property type="component" value="Chromosome"/>
</dbReference>
<name>A0A7T3FVS4_9EURY</name>
<evidence type="ECO:0000313" key="1">
    <source>
        <dbReference type="EMBL" id="QPV61654.1"/>
    </source>
</evidence>
<keyword evidence="2" id="KW-1185">Reference proteome</keyword>
<dbReference type="GeneID" id="60589411"/>
<dbReference type="AlphaFoldDB" id="A0A7T3FVS4"/>
<dbReference type="EMBL" id="CP065856">
    <property type="protein sequence ID" value="QPV61654.1"/>
    <property type="molecule type" value="Genomic_DNA"/>
</dbReference>
<reference evidence="1 2" key="1">
    <citation type="submission" date="2020-12" db="EMBL/GenBank/DDBJ databases">
        <title>Halosimplex halophilum sp. nov. and Halosimplex salinum sp. nov., two new members of the genus Halosimplex.</title>
        <authorList>
            <person name="Cui H.L."/>
        </authorList>
    </citation>
    <scope>NUCLEOTIDE SEQUENCE [LARGE SCALE GENOMIC DNA]</scope>
    <source>
        <strain evidence="1 2">YGH94</strain>
    </source>
</reference>
<sequence length="350" mass="38806">MFGSDRSTRVGIDGERFTIDGRPTYEGRSHEGTSIEGRLFNARLVHAWFDDDNPETRDNWAYPDTGAWDAERNVAEFCAALPAYRESGLRAIAANLQCGSPEGYSETQPWTVSAFRPDGSLKPDWMGRVERVLDRADELGLVVILGLFYFGQDAVLEDEAAVKRAVDEAVEWLLDREYTNVLVEVANECDINYDHDIIGADRVTELIERVRGIERDGFGYPVGVSCSGGVVPPDDVVAASDFALLHGNGVDDPDRIREMVAQVRERSSYEPMPIVFNEDDHFAFGSESNLDAAIEAGASWGYFDPGENDYWHGYQSPPVRWDENTARKKAFFAYLDGVTGPADAPPTDGS</sequence>
<dbReference type="KEGG" id="hlt:I7X12_12920"/>
<dbReference type="OrthoDB" id="231590at2157"/>
<proteinExistence type="predicted"/>
<organism evidence="1 2">
    <name type="scientific">Halosimplex litoreum</name>
    <dbReference type="NCBI Taxonomy" id="1198301"/>
    <lineage>
        <taxon>Archaea</taxon>
        <taxon>Methanobacteriati</taxon>
        <taxon>Methanobacteriota</taxon>
        <taxon>Stenosarchaea group</taxon>
        <taxon>Halobacteria</taxon>
        <taxon>Halobacteriales</taxon>
        <taxon>Haloarculaceae</taxon>
        <taxon>Halosimplex</taxon>
    </lineage>
</organism>
<dbReference type="InterPro" id="IPR017853">
    <property type="entry name" value="GH"/>
</dbReference>
<accession>A0A7T3FVS4</accession>
<evidence type="ECO:0008006" key="3">
    <source>
        <dbReference type="Google" id="ProtNLM"/>
    </source>
</evidence>
<dbReference type="RefSeq" id="WP_198060484.1">
    <property type="nucleotide sequence ID" value="NZ_CP065856.1"/>
</dbReference>
<evidence type="ECO:0000313" key="2">
    <source>
        <dbReference type="Proteomes" id="UP000595001"/>
    </source>
</evidence>
<gene>
    <name evidence="1" type="ORF">I7X12_12920</name>
</gene>
<protein>
    <recommendedName>
        <fullName evidence="3">Glycoside hydrolase family 5 protein</fullName>
    </recommendedName>
</protein>
<dbReference type="SUPFAM" id="SSF51445">
    <property type="entry name" value="(Trans)glycosidases"/>
    <property type="match status" value="1"/>
</dbReference>